<feature type="non-terminal residue" evidence="5">
    <location>
        <position position="1"/>
    </location>
</feature>
<dbReference type="SMART" id="SM00320">
    <property type="entry name" value="WD40"/>
    <property type="match status" value="3"/>
</dbReference>
<dbReference type="PANTHER" id="PTHR44019:SF20">
    <property type="entry name" value="WD REPEAT-CONTAINING PROTEIN 55"/>
    <property type="match status" value="1"/>
</dbReference>
<feature type="compositionally biased region" description="Acidic residues" evidence="4">
    <location>
        <begin position="345"/>
        <end position="362"/>
    </location>
</feature>
<dbReference type="InterPro" id="IPR036322">
    <property type="entry name" value="WD40_repeat_dom_sf"/>
</dbReference>
<gene>
    <name evidence="5" type="ORF">ADUPG1_011791</name>
</gene>
<keyword evidence="3" id="KW-0677">Repeat</keyword>
<feature type="region of interest" description="Disordered" evidence="4">
    <location>
        <begin position="1"/>
        <end position="77"/>
    </location>
</feature>
<feature type="compositionally biased region" description="Basic residues" evidence="4">
    <location>
        <begin position="29"/>
        <end position="42"/>
    </location>
</feature>
<evidence type="ECO:0000256" key="1">
    <source>
        <dbReference type="ARBA" id="ARBA00007625"/>
    </source>
</evidence>
<evidence type="ECO:0000313" key="6">
    <source>
        <dbReference type="Proteomes" id="UP001057375"/>
    </source>
</evidence>
<dbReference type="Pfam" id="PF00400">
    <property type="entry name" value="WD40"/>
    <property type="match status" value="2"/>
</dbReference>
<dbReference type="EMBL" id="BQXS01012275">
    <property type="protein sequence ID" value="GKT20921.1"/>
    <property type="molecule type" value="Genomic_DNA"/>
</dbReference>
<feature type="compositionally biased region" description="Basic residues" evidence="4">
    <location>
        <begin position="326"/>
        <end position="340"/>
    </location>
</feature>
<evidence type="ECO:0000313" key="5">
    <source>
        <dbReference type="EMBL" id="GKT20921.1"/>
    </source>
</evidence>
<protein>
    <submittedName>
        <fullName evidence="5">Uncharacterized protein</fullName>
    </submittedName>
</protein>
<comment type="caution">
    <text evidence="5">The sequence shown here is derived from an EMBL/GenBank/DDBJ whole genome shotgun (WGS) entry which is preliminary data.</text>
</comment>
<dbReference type="Gene3D" id="2.130.10.10">
    <property type="entry name" value="YVTN repeat-like/Quinoprotein amine dehydrogenase"/>
    <property type="match status" value="1"/>
</dbReference>
<organism evidence="5 6">
    <name type="scientific">Aduncisulcus paluster</name>
    <dbReference type="NCBI Taxonomy" id="2918883"/>
    <lineage>
        <taxon>Eukaryota</taxon>
        <taxon>Metamonada</taxon>
        <taxon>Carpediemonas-like organisms</taxon>
        <taxon>Aduncisulcus</taxon>
    </lineage>
</organism>
<feature type="compositionally biased region" description="Low complexity" evidence="4">
    <location>
        <begin position="363"/>
        <end position="382"/>
    </location>
</feature>
<dbReference type="Proteomes" id="UP001057375">
    <property type="component" value="Unassembled WGS sequence"/>
</dbReference>
<accession>A0ABQ5JZG8</accession>
<comment type="similarity">
    <text evidence="1">Belongs to the WD repeat WDR55 family.</text>
</comment>
<dbReference type="InterPro" id="IPR001680">
    <property type="entry name" value="WD40_rpt"/>
</dbReference>
<keyword evidence="6" id="KW-1185">Reference proteome</keyword>
<name>A0ABQ5JZG8_9EUKA</name>
<feature type="non-terminal residue" evidence="5">
    <location>
        <position position="399"/>
    </location>
</feature>
<evidence type="ECO:0000256" key="3">
    <source>
        <dbReference type="ARBA" id="ARBA00022737"/>
    </source>
</evidence>
<dbReference type="SUPFAM" id="SSF50978">
    <property type="entry name" value="WD40 repeat-like"/>
    <property type="match status" value="1"/>
</dbReference>
<keyword evidence="2" id="KW-0853">WD repeat</keyword>
<feature type="region of interest" description="Disordered" evidence="4">
    <location>
        <begin position="317"/>
        <end position="382"/>
    </location>
</feature>
<sequence length="399" mass="44450">VTGDDEGVMKMIFGMKLSRRNKESPLNRQRQKEKKKTSKSKHKDSMTTSENVVIVGSKRRKGSTPLSSSKKQTKKRSHLASTLISSFSSSPSAKIDDSVFLEVNPLDEALLSVVHDSADFITQCLYDSSVNHLLVSSGDGTIYIYDLVPAHTPDGMVFSLSLWSLSDTIDEEISCMTLLKEGNKLICGTNQGYLISFNNERFEKKWTFPQDYFPLIEGLGKTKEDEDNITVDCLVPLDKDSLLVSGSDGLIRAVQIQPNHVIGVLAAHGPIQQASAINSLEISCDREYVISGGMDGSLRVFYVGFLFAAETETERIEREKEEKKLRREKRRVRREERKKKREEEKGENDDVDSDESESESEDSYSSSETSESLSELSSVVESSGSIDIEAFTAALNLLT</sequence>
<evidence type="ECO:0000256" key="2">
    <source>
        <dbReference type="ARBA" id="ARBA00022574"/>
    </source>
</evidence>
<evidence type="ECO:0000256" key="4">
    <source>
        <dbReference type="SAM" id="MobiDB-lite"/>
    </source>
</evidence>
<dbReference type="PANTHER" id="PTHR44019">
    <property type="entry name" value="WD REPEAT-CONTAINING PROTEIN 55"/>
    <property type="match status" value="1"/>
</dbReference>
<proteinExistence type="inferred from homology"/>
<dbReference type="InterPro" id="IPR050505">
    <property type="entry name" value="WDR55/POC1"/>
</dbReference>
<dbReference type="InterPro" id="IPR015943">
    <property type="entry name" value="WD40/YVTN_repeat-like_dom_sf"/>
</dbReference>
<reference evidence="5" key="1">
    <citation type="submission" date="2022-03" db="EMBL/GenBank/DDBJ databases">
        <title>Draft genome sequence of Aduncisulcus paluster, a free-living microaerophilic Fornicata.</title>
        <authorList>
            <person name="Yuyama I."/>
            <person name="Kume K."/>
            <person name="Tamura T."/>
            <person name="Inagaki Y."/>
            <person name="Hashimoto T."/>
        </authorList>
    </citation>
    <scope>NUCLEOTIDE SEQUENCE</scope>
    <source>
        <strain evidence="5">NY0171</strain>
    </source>
</reference>